<reference evidence="1 2" key="1">
    <citation type="submission" date="2016-10" db="EMBL/GenBank/DDBJ databases">
        <authorList>
            <person name="de Groot N.N."/>
        </authorList>
    </citation>
    <scope>NUCLEOTIDE SEQUENCE [LARGE SCALE GENOMIC DNA]</scope>
    <source>
        <strain evidence="1 2">Nm22</strain>
    </source>
</reference>
<accession>A0A1H8BA15</accession>
<dbReference type="InterPro" id="IPR016631">
    <property type="entry name" value="Regulatory_RpfE"/>
</dbReference>
<protein>
    <recommendedName>
        <fullName evidence="3">Phosphoglycerate mutase</fullName>
    </recommendedName>
</protein>
<sequence>MNLHLYIPSLFWSDMTTPEIYQDLQLPSLEKLLSKSSIVQAQESDFCAWLCQSFNVQKQLDWPVAPITLKTDYPNQADTIDNNYWLRADPVHLRIEQNHIMLANSHIFELSHEEAKQYTSFINENLNDETFSLIPLHPHRWYVRLADMPEMQTRTLDEVTCRNINNLLPTGKDSVKWHRIFNEIQMLLHDHPLNQERTARNQIAINSIWFWGGGHVPQSVCSPYSGVWSNDQFSQALADFCDTPFARLPDNVPHWLQQNKSENQQIVILDSLLYQDKYNNALAWRENLKKLEKVWFTPLYTALKNTQINTLTISTTNENTSFEFVVTHNNLWKFWKTIKPLSFYAVKQS</sequence>
<evidence type="ECO:0000313" key="2">
    <source>
        <dbReference type="Proteomes" id="UP000199459"/>
    </source>
</evidence>
<organism evidence="1 2">
    <name type="scientific">Nitrosomonas marina</name>
    <dbReference type="NCBI Taxonomy" id="917"/>
    <lineage>
        <taxon>Bacteria</taxon>
        <taxon>Pseudomonadati</taxon>
        <taxon>Pseudomonadota</taxon>
        <taxon>Betaproteobacteria</taxon>
        <taxon>Nitrosomonadales</taxon>
        <taxon>Nitrosomonadaceae</taxon>
        <taxon>Nitrosomonas</taxon>
    </lineage>
</organism>
<dbReference type="PIRSF" id="PIRSF015283">
    <property type="entry name" value="Regulatory_RpfE"/>
    <property type="match status" value="1"/>
</dbReference>
<evidence type="ECO:0008006" key="3">
    <source>
        <dbReference type="Google" id="ProtNLM"/>
    </source>
</evidence>
<dbReference type="AlphaFoldDB" id="A0A1H8BA15"/>
<dbReference type="STRING" id="917.SAMN05216326_12148"/>
<dbReference type="EMBL" id="FOCP01000002">
    <property type="protein sequence ID" value="SEM78878.1"/>
    <property type="molecule type" value="Genomic_DNA"/>
</dbReference>
<proteinExistence type="predicted"/>
<gene>
    <name evidence="1" type="ORF">SAMN05216325_102148</name>
</gene>
<dbReference type="RefSeq" id="WP_090627497.1">
    <property type="nucleotide sequence ID" value="NZ_FOCP01000002.1"/>
</dbReference>
<dbReference type="OrthoDB" id="5295974at2"/>
<dbReference type="Proteomes" id="UP000199459">
    <property type="component" value="Unassembled WGS sequence"/>
</dbReference>
<name>A0A1H8BA15_9PROT</name>
<evidence type="ECO:0000313" key="1">
    <source>
        <dbReference type="EMBL" id="SEM78878.1"/>
    </source>
</evidence>